<evidence type="ECO:0008006" key="12">
    <source>
        <dbReference type="Google" id="ProtNLM"/>
    </source>
</evidence>
<dbReference type="PANTHER" id="PTHR44675:SF1">
    <property type="entry name" value="P21-ACTIVATED PROTEIN KINASE-INTERACTING PROTEIN 1"/>
    <property type="match status" value="1"/>
</dbReference>
<dbReference type="AlphaFoldDB" id="A0A8T2JIU4"/>
<dbReference type="Pfam" id="PF00400">
    <property type="entry name" value="WD40"/>
    <property type="match status" value="4"/>
</dbReference>
<evidence type="ECO:0000313" key="10">
    <source>
        <dbReference type="EMBL" id="KAG8442396.1"/>
    </source>
</evidence>
<evidence type="ECO:0000256" key="5">
    <source>
        <dbReference type="ARBA" id="ARBA00022737"/>
    </source>
</evidence>
<evidence type="ECO:0000256" key="1">
    <source>
        <dbReference type="ARBA" id="ARBA00004604"/>
    </source>
</evidence>
<protein>
    <recommendedName>
        <fullName evidence="12">P21-activated protein kinase-interacting protein 1</fullName>
    </recommendedName>
</protein>
<dbReference type="PANTHER" id="PTHR44675">
    <property type="entry name" value="PAK1 INTERACTING PROTEIN 1"/>
    <property type="match status" value="1"/>
</dbReference>
<dbReference type="FunFam" id="2.130.10.10:FF:000424">
    <property type="entry name" value="p21-activated protein kinase-interacting protein 1-like"/>
    <property type="match status" value="1"/>
</dbReference>
<dbReference type="InterPro" id="IPR019775">
    <property type="entry name" value="WD40_repeat_CS"/>
</dbReference>
<feature type="repeat" description="WD" evidence="8">
    <location>
        <begin position="250"/>
        <end position="286"/>
    </location>
</feature>
<dbReference type="PROSITE" id="PS00678">
    <property type="entry name" value="WD_REPEATS_1"/>
    <property type="match status" value="1"/>
</dbReference>
<dbReference type="SUPFAM" id="SSF50978">
    <property type="entry name" value="WD40 repeat-like"/>
    <property type="match status" value="1"/>
</dbReference>
<keyword evidence="5" id="KW-0677">Repeat</keyword>
<dbReference type="InterPro" id="IPR001680">
    <property type="entry name" value="WD40_rpt"/>
</dbReference>
<evidence type="ECO:0000313" key="11">
    <source>
        <dbReference type="Proteomes" id="UP000812440"/>
    </source>
</evidence>
<keyword evidence="4" id="KW-0734">Signal transduction inhibitor</keyword>
<dbReference type="PROSITE" id="PS50294">
    <property type="entry name" value="WD_REPEATS_REGION"/>
    <property type="match status" value="1"/>
</dbReference>
<evidence type="ECO:0000256" key="9">
    <source>
        <dbReference type="SAM" id="MobiDB-lite"/>
    </source>
</evidence>
<comment type="caution">
    <text evidence="10">The sequence shown here is derived from an EMBL/GenBank/DDBJ whole genome shotgun (WGS) entry which is preliminary data.</text>
</comment>
<evidence type="ECO:0000256" key="8">
    <source>
        <dbReference type="PROSITE-ProRule" id="PRU00221"/>
    </source>
</evidence>
<name>A0A8T2JIU4_9PIPI</name>
<dbReference type="Proteomes" id="UP000812440">
    <property type="component" value="Chromosome 6"/>
</dbReference>
<dbReference type="GO" id="GO:0009968">
    <property type="term" value="P:negative regulation of signal transduction"/>
    <property type="evidence" value="ECO:0007669"/>
    <property type="project" value="UniProtKB-KW"/>
</dbReference>
<keyword evidence="2" id="KW-0690">Ribosome biogenesis</keyword>
<accession>A0A8T2JIU4</accession>
<keyword evidence="6" id="KW-0539">Nucleus</keyword>
<dbReference type="InterPro" id="IPR036322">
    <property type="entry name" value="WD40_repeat_dom_sf"/>
</dbReference>
<dbReference type="OrthoDB" id="308449at2759"/>
<gene>
    <name evidence="10" type="ORF">GDO86_011258</name>
</gene>
<reference evidence="10" key="1">
    <citation type="thesis" date="2020" institute="ProQuest LLC" country="789 East Eisenhower Parkway, Ann Arbor, MI, USA">
        <title>Comparative Genomics and Chromosome Evolution.</title>
        <authorList>
            <person name="Mudd A.B."/>
        </authorList>
    </citation>
    <scope>NUCLEOTIDE SEQUENCE</scope>
    <source>
        <strain evidence="10">Female2</strain>
        <tissue evidence="10">Blood</tissue>
    </source>
</reference>
<keyword evidence="3 8" id="KW-0853">WD repeat</keyword>
<dbReference type="InterPro" id="IPR051959">
    <property type="entry name" value="PAK1-Kinase_Regulator"/>
</dbReference>
<evidence type="ECO:0000256" key="6">
    <source>
        <dbReference type="ARBA" id="ARBA00023242"/>
    </source>
</evidence>
<feature type="repeat" description="WD" evidence="8">
    <location>
        <begin position="128"/>
        <end position="169"/>
    </location>
</feature>
<dbReference type="GO" id="GO:0042254">
    <property type="term" value="P:ribosome biogenesis"/>
    <property type="evidence" value="ECO:0007669"/>
    <property type="project" value="UniProtKB-KW"/>
</dbReference>
<feature type="repeat" description="WD" evidence="8">
    <location>
        <begin position="87"/>
        <end position="127"/>
    </location>
</feature>
<comment type="subcellular location">
    <subcellularLocation>
        <location evidence="1">Nucleus</location>
        <location evidence="1">Nucleolus</location>
    </subcellularLocation>
</comment>
<dbReference type="CDD" id="cd00200">
    <property type="entry name" value="WD40"/>
    <property type="match status" value="1"/>
</dbReference>
<dbReference type="SMART" id="SM00320">
    <property type="entry name" value="WD40"/>
    <property type="match status" value="5"/>
</dbReference>
<evidence type="ECO:0000256" key="7">
    <source>
        <dbReference type="ARBA" id="ARBA00045213"/>
    </source>
</evidence>
<feature type="compositionally biased region" description="Basic and acidic residues" evidence="9">
    <location>
        <begin position="343"/>
        <end position="360"/>
    </location>
</feature>
<proteinExistence type="predicted"/>
<organism evidence="10 11">
    <name type="scientific">Hymenochirus boettgeri</name>
    <name type="common">Congo dwarf clawed frog</name>
    <dbReference type="NCBI Taxonomy" id="247094"/>
    <lineage>
        <taxon>Eukaryota</taxon>
        <taxon>Metazoa</taxon>
        <taxon>Chordata</taxon>
        <taxon>Craniata</taxon>
        <taxon>Vertebrata</taxon>
        <taxon>Euteleostomi</taxon>
        <taxon>Amphibia</taxon>
        <taxon>Batrachia</taxon>
        <taxon>Anura</taxon>
        <taxon>Pipoidea</taxon>
        <taxon>Pipidae</taxon>
        <taxon>Pipinae</taxon>
        <taxon>Hymenochirus</taxon>
    </lineage>
</organism>
<dbReference type="InterPro" id="IPR015943">
    <property type="entry name" value="WD40/YVTN_repeat-like_dom_sf"/>
</dbReference>
<comment type="function">
    <text evidence="7">Negatively regulates the PAK1 kinase. PAK1 is a member of the PAK kinase family, which has been shown to play a positive role in the regulation of signaling pathways involving MAPK8 and RELA. PAK1 exists as an inactive homodimer, which is activated by binding of small GTPases such as CDC42 to an N-terminal regulatory domain. PAK1IP1 also binds to the N-terminus of PAK1, and inhibits the specific activation of PAK1 by CDC42. May be involved in ribosomal large subunit assembly.</text>
</comment>
<dbReference type="Gene3D" id="2.130.10.10">
    <property type="entry name" value="YVTN repeat-like/Quinoprotein amine dehydrogenase"/>
    <property type="match status" value="2"/>
</dbReference>
<feature type="compositionally biased region" description="Basic residues" evidence="9">
    <location>
        <begin position="361"/>
        <end position="373"/>
    </location>
</feature>
<evidence type="ECO:0000256" key="3">
    <source>
        <dbReference type="ARBA" id="ARBA00022574"/>
    </source>
</evidence>
<dbReference type="GO" id="GO:0005730">
    <property type="term" value="C:nucleolus"/>
    <property type="evidence" value="ECO:0007669"/>
    <property type="project" value="UniProtKB-SubCell"/>
</dbReference>
<keyword evidence="11" id="KW-1185">Reference proteome</keyword>
<evidence type="ECO:0000256" key="4">
    <source>
        <dbReference type="ARBA" id="ARBA00022700"/>
    </source>
</evidence>
<dbReference type="EMBL" id="JAACNH010000005">
    <property type="protein sequence ID" value="KAG8442396.1"/>
    <property type="molecule type" value="Genomic_DNA"/>
</dbReference>
<feature type="region of interest" description="Disordered" evidence="9">
    <location>
        <begin position="322"/>
        <end position="373"/>
    </location>
</feature>
<evidence type="ECO:0000256" key="2">
    <source>
        <dbReference type="ARBA" id="ARBA00022517"/>
    </source>
</evidence>
<dbReference type="PROSITE" id="PS50082">
    <property type="entry name" value="WD_REPEATS_2"/>
    <property type="match status" value="3"/>
</dbReference>
<sequence>MFWKSMCVESGMEESIEIVVGCYEQVLFGYRLRLEGEKWLSTADFTHHAHTASLSVVAVNNRFVATGSKDETIQIYDMKKKVEHGVLLHHNGSITCLEFFGNRHLLSGAEDGLICFWNTKKWECQQTIKAHKGQVLSLSIHPSGKLALSVGTDKTLRTWNLVEGRSAFIKNIKKIAHIVRWSPSGEKYVVVMDDKADVYQLQTATVIGTINNPKRISSLQFVTDSVLVVAGDEDVIRIYDTDSQKSLCEFKAHENRVKTLNVFQWKGAHIIVSSSSDGFVKMWKIDLEQVQIPPEFLCEVSTSARLTCLSVWLPSVTESQENADPDVCASAEEGSAVPKKKKKTEEKSENTKASETETKRDIKRKQKKKRPLT</sequence>